<dbReference type="InterPro" id="IPR015890">
    <property type="entry name" value="Chorismate_C"/>
</dbReference>
<dbReference type="RefSeq" id="WP_010485225.1">
    <property type="nucleotide sequence ID" value="NZ_AJLO02000015.1"/>
</dbReference>
<evidence type="ECO:0000313" key="8">
    <source>
        <dbReference type="Proteomes" id="UP000036890"/>
    </source>
</evidence>
<dbReference type="Gene3D" id="3.60.120.10">
    <property type="entry name" value="Anthranilate synthase"/>
    <property type="match status" value="1"/>
</dbReference>
<evidence type="ECO:0000259" key="6">
    <source>
        <dbReference type="Pfam" id="PF00425"/>
    </source>
</evidence>
<comment type="catalytic activity">
    <reaction evidence="1">
        <text>chorismate = isochorismate</text>
        <dbReference type="Rhea" id="RHEA:18985"/>
        <dbReference type="ChEBI" id="CHEBI:29748"/>
        <dbReference type="ChEBI" id="CHEBI:29780"/>
        <dbReference type="EC" id="5.4.4.2"/>
    </reaction>
</comment>
<dbReference type="GO" id="GO:0008909">
    <property type="term" value="F:isochorismate synthase activity"/>
    <property type="evidence" value="ECO:0007669"/>
    <property type="project" value="UniProtKB-EC"/>
</dbReference>
<dbReference type="EMBL" id="AJLO02000015">
    <property type="protein sequence ID" value="KOE99986.1"/>
    <property type="molecule type" value="Genomic_DNA"/>
</dbReference>
<evidence type="ECO:0000256" key="3">
    <source>
        <dbReference type="ARBA" id="ARBA00012824"/>
    </source>
</evidence>
<sequence length="397" mass="41905">MNDSLMQGAWPEAAPAPQESTDDASLFLLRHAGQHVHARGCRATLPAGALATLAERVSEFFAQQRGGPGLLVGAVPFEPRADDALYQPERLLPALALQPQAAPPLDGALRAEPVPQDYAAAVAAAVQALRAPEQNLHKVVLARSLLARTRQALSPDVLLARLGADPSVATYAVPLPVELGQAPAWLVGATPELLLRKRGAELLSHPLAGSARRSADAAEDERAAQALLASTKDHDEHRHVVEAIVEGLAPYCSHIDAQPRPVLHATASMWHLGTRIHATLKDPQTSAAELLAQLHPTPAVCGTPRLAALQRIRELEPVPRGFYAGAVGWLDAQGDGDWYVAIRCARLQGTQLRLYAGAGIVAESHPEAEVAETAAKFAALLNALGVHESAPAIEPAA</sequence>
<reference evidence="7 8" key="1">
    <citation type="journal article" date="2012" name="J. Bacteriol.">
        <title>Genome sequence of a novel nicotine-degrading strain, Pseudomonas geniculata N1.</title>
        <authorList>
            <person name="Tang H."/>
            <person name="Yu H."/>
            <person name="Tai C."/>
            <person name="Huang K."/>
            <person name="Liu Y."/>
            <person name="Wang L."/>
            <person name="Yao Y."/>
            <person name="Wu G."/>
            <person name="Xu P."/>
        </authorList>
    </citation>
    <scope>NUCLEOTIDE SEQUENCE [LARGE SCALE GENOMIC DNA]</scope>
    <source>
        <strain evidence="7 8">N1</strain>
    </source>
</reference>
<dbReference type="Proteomes" id="UP000036890">
    <property type="component" value="Unassembled WGS sequence"/>
</dbReference>
<comment type="similarity">
    <text evidence="2">Belongs to the isochorismate synthase family.</text>
</comment>
<evidence type="ECO:0000256" key="4">
    <source>
        <dbReference type="ARBA" id="ARBA00023235"/>
    </source>
</evidence>
<evidence type="ECO:0000313" key="7">
    <source>
        <dbReference type="EMBL" id="KOE99986.1"/>
    </source>
</evidence>
<comment type="caution">
    <text evidence="7">The sequence shown here is derived from an EMBL/GenBank/DDBJ whole genome shotgun (WGS) entry which is preliminary data.</text>
</comment>
<feature type="domain" description="Chorismate-utilising enzyme C-terminal" evidence="6">
    <location>
        <begin position="116"/>
        <end position="376"/>
    </location>
</feature>
<dbReference type="InterPro" id="IPR004561">
    <property type="entry name" value="IsoChor_synthase"/>
</dbReference>
<evidence type="ECO:0000256" key="1">
    <source>
        <dbReference type="ARBA" id="ARBA00000799"/>
    </source>
</evidence>
<dbReference type="InterPro" id="IPR005801">
    <property type="entry name" value="ADC_synthase"/>
</dbReference>
<keyword evidence="4" id="KW-0413">Isomerase</keyword>
<organism evidence="7 8">
    <name type="scientific">Stenotrophomonas geniculata N1</name>
    <dbReference type="NCBI Taxonomy" id="1167641"/>
    <lineage>
        <taxon>Bacteria</taxon>
        <taxon>Pseudomonadati</taxon>
        <taxon>Pseudomonadota</taxon>
        <taxon>Gammaproteobacteria</taxon>
        <taxon>Lysobacterales</taxon>
        <taxon>Lysobacteraceae</taxon>
        <taxon>Stenotrophomonas</taxon>
    </lineage>
</organism>
<name>A0A0L8ACL5_9GAMM</name>
<accession>A0A0L8ACL5</accession>
<dbReference type="OrthoDB" id="9806579at2"/>
<dbReference type="AlphaFoldDB" id="A0A0L8ACL5"/>
<dbReference type="GO" id="GO:0009697">
    <property type="term" value="P:salicylic acid biosynthetic process"/>
    <property type="evidence" value="ECO:0007669"/>
    <property type="project" value="TreeGrafter"/>
</dbReference>
<evidence type="ECO:0000256" key="2">
    <source>
        <dbReference type="ARBA" id="ARBA00005297"/>
    </source>
</evidence>
<proteinExistence type="inferred from homology"/>
<evidence type="ECO:0000256" key="5">
    <source>
        <dbReference type="ARBA" id="ARBA00041564"/>
    </source>
</evidence>
<gene>
    <name evidence="7" type="ORF">W7K_06495</name>
</gene>
<dbReference type="PANTHER" id="PTHR42839">
    <property type="entry name" value="ISOCHORISMATE SYNTHASE ENTC"/>
    <property type="match status" value="1"/>
</dbReference>
<dbReference type="PANTHER" id="PTHR42839:SF2">
    <property type="entry name" value="ISOCHORISMATE SYNTHASE ENTC"/>
    <property type="match status" value="1"/>
</dbReference>
<dbReference type="SUPFAM" id="SSF56322">
    <property type="entry name" value="ADC synthase"/>
    <property type="match status" value="1"/>
</dbReference>
<dbReference type="NCBIfam" id="TIGR00543">
    <property type="entry name" value="isochor_syn"/>
    <property type="match status" value="1"/>
</dbReference>
<dbReference type="Pfam" id="PF00425">
    <property type="entry name" value="Chorismate_bind"/>
    <property type="match status" value="1"/>
</dbReference>
<dbReference type="EC" id="5.4.4.2" evidence="3"/>
<protein>
    <recommendedName>
        <fullName evidence="3">isochorismate synthase</fullName>
        <ecNumber evidence="3">5.4.4.2</ecNumber>
    </recommendedName>
    <alternativeName>
        <fullName evidence="5">Isochorismate mutase</fullName>
    </alternativeName>
</protein>